<dbReference type="PANTHER" id="PTHR43272:SF32">
    <property type="entry name" value="AMP-DEPENDENT SYNTHETASE_LIGASE DOMAIN-CONTAINING PROTEIN"/>
    <property type="match status" value="1"/>
</dbReference>
<evidence type="ECO:0000313" key="8">
    <source>
        <dbReference type="Proteomes" id="UP001597286"/>
    </source>
</evidence>
<reference evidence="8" key="1">
    <citation type="journal article" date="2019" name="Int. J. Syst. Evol. Microbiol.">
        <title>The Global Catalogue of Microorganisms (GCM) 10K type strain sequencing project: providing services to taxonomists for standard genome sequencing and annotation.</title>
        <authorList>
            <consortium name="The Broad Institute Genomics Platform"/>
            <consortium name="The Broad Institute Genome Sequencing Center for Infectious Disease"/>
            <person name="Wu L."/>
            <person name="Ma J."/>
        </authorList>
    </citation>
    <scope>NUCLEOTIDE SEQUENCE [LARGE SCALE GENOMIC DNA]</scope>
    <source>
        <strain evidence="8">DT72</strain>
    </source>
</reference>
<keyword evidence="3" id="KW-0276">Fatty acid metabolism</keyword>
<evidence type="ECO:0000256" key="5">
    <source>
        <dbReference type="ARBA" id="ARBA00032875"/>
    </source>
</evidence>
<dbReference type="Pfam" id="PF00501">
    <property type="entry name" value="AMP-binding"/>
    <property type="match status" value="1"/>
</dbReference>
<gene>
    <name evidence="7" type="ORF">ACFSJG_01585</name>
</gene>
<evidence type="ECO:0000256" key="2">
    <source>
        <dbReference type="ARBA" id="ARBA00022598"/>
    </source>
</evidence>
<dbReference type="PROSITE" id="PS00455">
    <property type="entry name" value="AMP_BINDING"/>
    <property type="match status" value="1"/>
</dbReference>
<evidence type="ECO:0000256" key="4">
    <source>
        <dbReference type="ARBA" id="ARBA00023098"/>
    </source>
</evidence>
<dbReference type="InterPro" id="IPR000873">
    <property type="entry name" value="AMP-dep_synth/lig_dom"/>
</dbReference>
<dbReference type="CDD" id="cd05907">
    <property type="entry name" value="VL_LC_FACS_like"/>
    <property type="match status" value="1"/>
</dbReference>
<comment type="caution">
    <text evidence="7">The sequence shown here is derived from an EMBL/GenBank/DDBJ whole genome shotgun (WGS) entry which is preliminary data.</text>
</comment>
<dbReference type="SUPFAM" id="SSF56801">
    <property type="entry name" value="Acetyl-CoA synthetase-like"/>
    <property type="match status" value="1"/>
</dbReference>
<feature type="domain" description="AMP-dependent synthetase/ligase" evidence="6">
    <location>
        <begin position="10"/>
        <end position="413"/>
    </location>
</feature>
<organism evidence="7 8">
    <name type="scientific">Rhodococcus gannanensis</name>
    <dbReference type="NCBI Taxonomy" id="1960308"/>
    <lineage>
        <taxon>Bacteria</taxon>
        <taxon>Bacillati</taxon>
        <taxon>Actinomycetota</taxon>
        <taxon>Actinomycetes</taxon>
        <taxon>Mycobacteriales</taxon>
        <taxon>Nocardiaceae</taxon>
        <taxon>Rhodococcus</taxon>
    </lineage>
</organism>
<proteinExistence type="inferred from homology"/>
<keyword evidence="4" id="KW-0443">Lipid metabolism</keyword>
<dbReference type="EMBL" id="JBHUFB010000002">
    <property type="protein sequence ID" value="MFD1810892.1"/>
    <property type="molecule type" value="Genomic_DNA"/>
</dbReference>
<accession>A0ABW4NXG6</accession>
<sequence length="588" mass="62652">MSHGTLCAAFQDTAARHPDKVALRTPDDSVAITWREYAQRVRSIAAGLAGLGVRHGDTVGLMLTNRPEFHLVDTAVLHVGATPFSVYNTLAPEQLNYVLNNAGNRVIVCESQFLPVIRQAVEGTAVEHVVCVDDAPGGTLALADVEAAPDADFDFDASWRSVQPDDLLTIIYTSGTTGPPKGVELTHANATALRAALADAAHVSSDDRILSYLPDAHIANRGAAHYLAIFFAIEVTTLADVKQAVAVLPTVRPTVFFAVPQVWYKVKAAIELALDAEKSPTKRRLANWAIDVGRRTARMRSDGVPVPHRLELQHAAADRLVLAPIRRKLGMDEVRLALTGSAPISPDVLEFVLALGIPCSEVWGMSETAAVGASNRPGSIRIGTVGEAAAGVSLKLADDGELLISGPCVMRGYRGEPEKTAEALDADGWLHTGDIATIDADGYVTIVDRKKELIVTTGGKNISPAAIEDALHAASPLIRGAVAIGNDRPYVTALLTLDPEMAAAFVEHSGTGGGDPETLAQNPAIRTEIERAVDDANTHLSHVEQVKKFALLPDVWEPGGDEFTPTLKLRRKPIATKYAGQIEELYAG</sequence>
<comment type="similarity">
    <text evidence="1">Belongs to the ATP-dependent AMP-binding enzyme family.</text>
</comment>
<dbReference type="PANTHER" id="PTHR43272">
    <property type="entry name" value="LONG-CHAIN-FATTY-ACID--COA LIGASE"/>
    <property type="match status" value="1"/>
</dbReference>
<name>A0ABW4NXG6_9NOCA</name>
<dbReference type="RefSeq" id="WP_378483448.1">
    <property type="nucleotide sequence ID" value="NZ_JBHUFB010000002.1"/>
</dbReference>
<evidence type="ECO:0000256" key="1">
    <source>
        <dbReference type="ARBA" id="ARBA00006432"/>
    </source>
</evidence>
<dbReference type="Pfam" id="PF23562">
    <property type="entry name" value="AMP-binding_C_3"/>
    <property type="match status" value="1"/>
</dbReference>
<evidence type="ECO:0000256" key="3">
    <source>
        <dbReference type="ARBA" id="ARBA00022832"/>
    </source>
</evidence>
<dbReference type="Gene3D" id="3.40.50.12780">
    <property type="entry name" value="N-terminal domain of ligase-like"/>
    <property type="match status" value="2"/>
</dbReference>
<dbReference type="InterPro" id="IPR020845">
    <property type="entry name" value="AMP-binding_CS"/>
</dbReference>
<protein>
    <recommendedName>
        <fullName evidence="5">Acyl-CoA synthetase</fullName>
    </recommendedName>
</protein>
<keyword evidence="8" id="KW-1185">Reference proteome</keyword>
<dbReference type="Proteomes" id="UP001597286">
    <property type="component" value="Unassembled WGS sequence"/>
</dbReference>
<keyword evidence="2" id="KW-0436">Ligase</keyword>
<evidence type="ECO:0000313" key="7">
    <source>
        <dbReference type="EMBL" id="MFD1810892.1"/>
    </source>
</evidence>
<evidence type="ECO:0000259" key="6">
    <source>
        <dbReference type="Pfam" id="PF00501"/>
    </source>
</evidence>
<dbReference type="InterPro" id="IPR042099">
    <property type="entry name" value="ANL_N_sf"/>
</dbReference>